<sequence length="525" mass="55699">MYLSIPGVYYTMAVVGPALGYVIGGQMLTIYTDFQCVLCSSLGITPASSVWIGAWWIGFILSALLCLLIAMPLLAFPYELPGAAEIRASKVSEAHESATTSAAFDALHELPKATAALLKNPTFLFLNLAGASEGMLISGFAAFLPKLIENQFAVSASQAALLLVPAGGGGTFLGGWLVKRLQLACAGIIKLCVASTVVAAAFTFSFILNCDDYPFAGVTTMYSSPSVAGRDSLTAVCNMDCICADAAYAPVCGADGSVYYSACHAGCTRRSLAGAAQLFHNCACIQSNGTLPTFIVEGDANSTVQYEAINSICSTDCPYLWLFVALSFGVMLFTFLATMPALSATLRRVSKHPRSPMLQSKLFTVLISGVGGFRCVREDQRSFALGIQWIKVRLLGTIPAPLLFGFLIDLSCSLWSTSCDKTGACLQYDNYNMSRYMLALALVGKLCSLLFFFLAWWFYRAPGCKSSNAVVPSVDLVVSTEKINGINANGNIITNGTVESGVPNGAVERGSNGYCNAALEASDHL</sequence>
<evidence type="ECO:0000256" key="4">
    <source>
        <dbReference type="ARBA" id="ARBA00022692"/>
    </source>
</evidence>
<gene>
    <name evidence="10" type="ORF">OBRU01_13575</name>
</gene>
<feature type="transmembrane region" description="Helical" evidence="8">
    <location>
        <begin position="156"/>
        <end position="176"/>
    </location>
</feature>
<dbReference type="InterPro" id="IPR002350">
    <property type="entry name" value="Kazal_dom"/>
</dbReference>
<proteinExistence type="inferred from homology"/>
<dbReference type="SUPFAM" id="SSF100895">
    <property type="entry name" value="Kazal-type serine protease inhibitors"/>
    <property type="match status" value="1"/>
</dbReference>
<comment type="caution">
    <text evidence="10">The sequence shown here is derived from an EMBL/GenBank/DDBJ whole genome shotgun (WGS) entry which is preliminary data.</text>
</comment>
<evidence type="ECO:0000256" key="2">
    <source>
        <dbReference type="ARBA" id="ARBA00009657"/>
    </source>
</evidence>
<dbReference type="PANTHER" id="PTHR11388">
    <property type="entry name" value="ORGANIC ANION TRANSPORTER"/>
    <property type="match status" value="1"/>
</dbReference>
<feature type="transmembrane region" description="Helical" evidence="8">
    <location>
        <begin position="188"/>
        <end position="208"/>
    </location>
</feature>
<dbReference type="PROSITE" id="PS51465">
    <property type="entry name" value="KAZAL_2"/>
    <property type="match status" value="1"/>
</dbReference>
<keyword evidence="3" id="KW-1003">Cell membrane</keyword>
<comment type="subcellular location">
    <subcellularLocation>
        <location evidence="1">Cell membrane</location>
        <topology evidence="1">Multi-pass membrane protein</topology>
    </subcellularLocation>
</comment>
<keyword evidence="7" id="KW-1015">Disulfide bond</keyword>
<keyword evidence="5 8" id="KW-1133">Transmembrane helix</keyword>
<dbReference type="Proteomes" id="UP000037510">
    <property type="component" value="Unassembled WGS sequence"/>
</dbReference>
<evidence type="ECO:0000256" key="5">
    <source>
        <dbReference type="ARBA" id="ARBA00022989"/>
    </source>
</evidence>
<dbReference type="GO" id="GO:0015347">
    <property type="term" value="F:sodium-independent organic anion transmembrane transporter activity"/>
    <property type="evidence" value="ECO:0007669"/>
    <property type="project" value="TreeGrafter"/>
</dbReference>
<protein>
    <submittedName>
        <fullName evidence="10">Organic anion transporter</fullName>
    </submittedName>
</protein>
<keyword evidence="4 8" id="KW-0812">Transmembrane</keyword>
<keyword evidence="6 8" id="KW-0472">Membrane</keyword>
<evidence type="ECO:0000256" key="6">
    <source>
        <dbReference type="ARBA" id="ARBA00023136"/>
    </source>
</evidence>
<dbReference type="EMBL" id="JTDY01002376">
    <property type="protein sequence ID" value="KOB71548.1"/>
    <property type="molecule type" value="Genomic_DNA"/>
</dbReference>
<dbReference type="SUPFAM" id="SSF103473">
    <property type="entry name" value="MFS general substrate transporter"/>
    <property type="match status" value="1"/>
</dbReference>
<evidence type="ECO:0000313" key="11">
    <source>
        <dbReference type="Proteomes" id="UP000037510"/>
    </source>
</evidence>
<feature type="transmembrane region" description="Helical" evidence="8">
    <location>
        <begin position="436"/>
        <end position="459"/>
    </location>
</feature>
<evidence type="ECO:0000256" key="1">
    <source>
        <dbReference type="ARBA" id="ARBA00004651"/>
    </source>
</evidence>
<feature type="transmembrane region" description="Helical" evidence="8">
    <location>
        <begin position="319"/>
        <end position="342"/>
    </location>
</feature>
<dbReference type="Pfam" id="PF07648">
    <property type="entry name" value="Kazal_2"/>
    <property type="match status" value="1"/>
</dbReference>
<accession>A0A0L7L7T0</accession>
<feature type="transmembrane region" description="Helical" evidence="8">
    <location>
        <begin position="394"/>
        <end position="416"/>
    </location>
</feature>
<name>A0A0L7L7T0_OPEBR</name>
<evidence type="ECO:0000256" key="3">
    <source>
        <dbReference type="ARBA" id="ARBA00022475"/>
    </source>
</evidence>
<evidence type="ECO:0000313" key="10">
    <source>
        <dbReference type="EMBL" id="KOB71548.1"/>
    </source>
</evidence>
<dbReference type="InterPro" id="IPR036058">
    <property type="entry name" value="Kazal_dom_sf"/>
</dbReference>
<feature type="transmembrane region" description="Helical" evidence="8">
    <location>
        <begin position="122"/>
        <end position="144"/>
    </location>
</feature>
<reference evidence="10 11" key="1">
    <citation type="journal article" date="2015" name="Genome Biol. Evol.">
        <title>The genome of winter moth (Operophtera brumata) provides a genomic perspective on sexual dimorphism and phenology.</title>
        <authorList>
            <person name="Derks M.F."/>
            <person name="Smit S."/>
            <person name="Salis L."/>
            <person name="Schijlen E."/>
            <person name="Bossers A."/>
            <person name="Mateman C."/>
            <person name="Pijl A.S."/>
            <person name="de Ridder D."/>
            <person name="Groenen M.A."/>
            <person name="Visser M.E."/>
            <person name="Megens H.J."/>
        </authorList>
    </citation>
    <scope>NUCLEOTIDE SEQUENCE [LARGE SCALE GENOMIC DNA]</scope>
    <source>
        <strain evidence="10">WM2013NL</strain>
        <tissue evidence="10">Head and thorax</tissue>
    </source>
</reference>
<dbReference type="InterPro" id="IPR004156">
    <property type="entry name" value="OATP"/>
</dbReference>
<dbReference type="GO" id="GO:0016323">
    <property type="term" value="C:basolateral plasma membrane"/>
    <property type="evidence" value="ECO:0007669"/>
    <property type="project" value="TreeGrafter"/>
</dbReference>
<organism evidence="10 11">
    <name type="scientific">Operophtera brumata</name>
    <name type="common">Winter moth</name>
    <name type="synonym">Phalaena brumata</name>
    <dbReference type="NCBI Taxonomy" id="104452"/>
    <lineage>
        <taxon>Eukaryota</taxon>
        <taxon>Metazoa</taxon>
        <taxon>Ecdysozoa</taxon>
        <taxon>Arthropoda</taxon>
        <taxon>Hexapoda</taxon>
        <taxon>Insecta</taxon>
        <taxon>Pterygota</taxon>
        <taxon>Neoptera</taxon>
        <taxon>Endopterygota</taxon>
        <taxon>Lepidoptera</taxon>
        <taxon>Glossata</taxon>
        <taxon>Ditrysia</taxon>
        <taxon>Geometroidea</taxon>
        <taxon>Geometridae</taxon>
        <taxon>Larentiinae</taxon>
        <taxon>Operophtera</taxon>
    </lineage>
</organism>
<dbReference type="STRING" id="104452.A0A0L7L7T0"/>
<dbReference type="Pfam" id="PF03137">
    <property type="entry name" value="OATP"/>
    <property type="match status" value="2"/>
</dbReference>
<evidence type="ECO:0000256" key="7">
    <source>
        <dbReference type="ARBA" id="ARBA00023157"/>
    </source>
</evidence>
<dbReference type="InterPro" id="IPR036259">
    <property type="entry name" value="MFS_trans_sf"/>
</dbReference>
<dbReference type="AlphaFoldDB" id="A0A0L7L7T0"/>
<dbReference type="Gene3D" id="1.20.1250.20">
    <property type="entry name" value="MFS general substrate transporter like domains"/>
    <property type="match status" value="1"/>
</dbReference>
<feature type="transmembrane region" description="Helical" evidence="8">
    <location>
        <begin position="7"/>
        <end position="31"/>
    </location>
</feature>
<evidence type="ECO:0000256" key="8">
    <source>
        <dbReference type="SAM" id="Phobius"/>
    </source>
</evidence>
<feature type="transmembrane region" description="Helical" evidence="8">
    <location>
        <begin position="51"/>
        <end position="76"/>
    </location>
</feature>
<comment type="similarity">
    <text evidence="2">Belongs to the organo anion transporter (TC 2.A.60) family.</text>
</comment>
<dbReference type="GO" id="GO:0043252">
    <property type="term" value="P:sodium-independent organic anion transport"/>
    <property type="evidence" value="ECO:0007669"/>
    <property type="project" value="TreeGrafter"/>
</dbReference>
<dbReference type="PANTHER" id="PTHR11388:SF100">
    <property type="entry name" value="SOLUTE CARRIER ORGANIC ANION TRANSPORTER FAMILY MEMBER 4A1"/>
    <property type="match status" value="1"/>
</dbReference>
<feature type="domain" description="Kazal-like" evidence="9">
    <location>
        <begin position="231"/>
        <end position="286"/>
    </location>
</feature>
<evidence type="ECO:0000259" key="9">
    <source>
        <dbReference type="PROSITE" id="PS51465"/>
    </source>
</evidence>
<keyword evidence="11" id="KW-1185">Reference proteome</keyword>